<keyword evidence="4" id="KW-1185">Reference proteome</keyword>
<organism evidence="3 4">
    <name type="scientific">Methylorubrum aminovorans</name>
    <dbReference type="NCBI Taxonomy" id="269069"/>
    <lineage>
        <taxon>Bacteria</taxon>
        <taxon>Pseudomonadati</taxon>
        <taxon>Pseudomonadota</taxon>
        <taxon>Alphaproteobacteria</taxon>
        <taxon>Hyphomicrobiales</taxon>
        <taxon>Methylobacteriaceae</taxon>
        <taxon>Methylorubrum</taxon>
    </lineage>
</organism>
<reference evidence="3" key="2">
    <citation type="submission" date="2021-08" db="EMBL/GenBank/DDBJ databases">
        <authorList>
            <person name="Tani A."/>
            <person name="Ola A."/>
            <person name="Ogura Y."/>
            <person name="Katsura K."/>
            <person name="Hayashi T."/>
        </authorList>
    </citation>
    <scope>NUCLEOTIDE SEQUENCE</scope>
    <source>
        <strain evidence="3">NBRC 15686</strain>
    </source>
</reference>
<gene>
    <name evidence="3" type="ORF">LNAOJCKE_2276</name>
</gene>
<comment type="caution">
    <text evidence="3">The sequence shown here is derived from an EMBL/GenBank/DDBJ whole genome shotgun (WGS) entry which is preliminary data.</text>
</comment>
<protein>
    <submittedName>
        <fullName evidence="3">Uncharacterized protein</fullName>
    </submittedName>
</protein>
<dbReference type="Proteomes" id="UP001055039">
    <property type="component" value="Unassembled WGS sequence"/>
</dbReference>
<evidence type="ECO:0000256" key="1">
    <source>
        <dbReference type="SAM" id="Coils"/>
    </source>
</evidence>
<evidence type="ECO:0000256" key="2">
    <source>
        <dbReference type="SAM" id="MobiDB-lite"/>
    </source>
</evidence>
<feature type="region of interest" description="Disordered" evidence="2">
    <location>
        <begin position="520"/>
        <end position="539"/>
    </location>
</feature>
<accession>A0ABQ4UCN9</accession>
<feature type="coiled-coil region" evidence="1">
    <location>
        <begin position="17"/>
        <end position="51"/>
    </location>
</feature>
<name>A0ABQ4UCN9_9HYPH</name>
<reference evidence="3" key="1">
    <citation type="journal article" date="2021" name="Front. Microbiol.">
        <title>Comprehensive Comparative Genomics and Phenotyping of Methylobacterium Species.</title>
        <authorList>
            <person name="Alessa O."/>
            <person name="Ogura Y."/>
            <person name="Fujitani Y."/>
            <person name="Takami H."/>
            <person name="Hayashi T."/>
            <person name="Sahin N."/>
            <person name="Tani A."/>
        </authorList>
    </citation>
    <scope>NUCLEOTIDE SEQUENCE</scope>
    <source>
        <strain evidence="3">NBRC 15686</strain>
    </source>
</reference>
<proteinExistence type="predicted"/>
<sequence length="539" mass="59955">MAEVNYCWGSERPSARRVRLARQIEATQALKAAAELEYQRKLAEIEALEAVRVADLEEVEVMTHGGAAPYDRSLEADPQIAGRTRAENTQALYGRGAKLTRSTMATQVIAVGDGSLDIRKGAKAKGRKRSGQAARVAPGARKPRASEVVDRVEMVPAEASTSAPVAVAPVSEILVPEPQVEARAEAVREPEVLAPRVILPALSREMSDVLGDVDRPEEDQMGQVEAGTITDKVLDVFSPEILAERAKRRDPRRLPAGYDPSWADSWVRDPIAPLPEMVREFITFGTAVDKRPEELTDEEARLLAGPGMFPMPLGFNPNDYKDRRPPRFFTREKDVPSFEWEAEITRAGGTMQKLVASNALYIDEFREIERSRIRMWPYAVARRDFIKGLMDGLAVGELTFEPVSMAEDDLLRSVRWRVFASADHNWLQMIPNADLDLYYTRILDKLSWPAGLSRLELLQRFGQGDDLTNPPNMSSQGRPPRWLLPDQDWIEGEGFGIHAADGTLIEIPSSGFELAEDFGTTDDMAPVTRDPSIDPKAWG</sequence>
<evidence type="ECO:0000313" key="4">
    <source>
        <dbReference type="Proteomes" id="UP001055039"/>
    </source>
</evidence>
<dbReference type="EMBL" id="BPRC01000006">
    <property type="protein sequence ID" value="GJE65068.1"/>
    <property type="molecule type" value="Genomic_DNA"/>
</dbReference>
<keyword evidence="1" id="KW-0175">Coiled coil</keyword>
<evidence type="ECO:0000313" key="3">
    <source>
        <dbReference type="EMBL" id="GJE65068.1"/>
    </source>
</evidence>